<proteinExistence type="predicted"/>
<reference evidence="1 2" key="1">
    <citation type="submission" date="2020-04" db="EMBL/GenBank/DDBJ databases">
        <authorList>
            <person name="De Canck E."/>
        </authorList>
    </citation>
    <scope>NUCLEOTIDE SEQUENCE [LARGE SCALE GENOMIC DNA]</scope>
    <source>
        <strain evidence="1 2">LMG 28688</strain>
    </source>
</reference>
<dbReference type="AlphaFoldDB" id="A0A6J5H4J9"/>
<evidence type="ECO:0000313" key="2">
    <source>
        <dbReference type="Proteomes" id="UP000494119"/>
    </source>
</evidence>
<keyword evidence="2" id="KW-1185">Reference proteome</keyword>
<organism evidence="1 2">
    <name type="scientific">Paraburkholderia caffeinitolerans</name>
    <dbReference type="NCBI Taxonomy" id="1723730"/>
    <lineage>
        <taxon>Bacteria</taxon>
        <taxon>Pseudomonadati</taxon>
        <taxon>Pseudomonadota</taxon>
        <taxon>Betaproteobacteria</taxon>
        <taxon>Burkholderiales</taxon>
        <taxon>Burkholderiaceae</taxon>
        <taxon>Paraburkholderia</taxon>
    </lineage>
</organism>
<accession>A0A6J5H4J9</accession>
<protein>
    <submittedName>
        <fullName evidence="1">Uncharacterized protein</fullName>
    </submittedName>
</protein>
<sequence>MKKHPSVQPCITCTSRAASPRTGHEHVYTLNGSRLRDVVVDGQWLTVSVSDPVPQRAAA</sequence>
<dbReference type="Proteomes" id="UP000494119">
    <property type="component" value="Unassembled WGS sequence"/>
</dbReference>
<gene>
    <name evidence="1" type="ORF">LMG28688_06862</name>
</gene>
<dbReference type="RefSeq" id="WP_246282604.1">
    <property type="nucleotide sequence ID" value="NZ_CADIKL010000061.1"/>
</dbReference>
<dbReference type="EMBL" id="CADIKL010000061">
    <property type="protein sequence ID" value="CAB3808849.1"/>
    <property type="molecule type" value="Genomic_DNA"/>
</dbReference>
<name>A0A6J5H4J9_9BURK</name>
<evidence type="ECO:0000313" key="1">
    <source>
        <dbReference type="EMBL" id="CAB3808849.1"/>
    </source>
</evidence>